<evidence type="ECO:0000313" key="2">
    <source>
        <dbReference type="EMBL" id="MPN27244.1"/>
    </source>
</evidence>
<comment type="caution">
    <text evidence="2">The sequence shown here is derived from an EMBL/GenBank/DDBJ whole genome shotgun (WGS) entry which is preliminary data.</text>
</comment>
<proteinExistence type="predicted"/>
<evidence type="ECO:0000256" key="1">
    <source>
        <dbReference type="SAM" id="MobiDB-lite"/>
    </source>
</evidence>
<accession>A0A645GT97</accession>
<name>A0A645GT97_9ZZZZ</name>
<protein>
    <submittedName>
        <fullName evidence="2">Uncharacterized protein</fullName>
    </submittedName>
</protein>
<dbReference type="EMBL" id="VSSQ01077061">
    <property type="protein sequence ID" value="MPN27244.1"/>
    <property type="molecule type" value="Genomic_DNA"/>
</dbReference>
<dbReference type="AlphaFoldDB" id="A0A645GT97"/>
<gene>
    <name evidence="2" type="ORF">SDC9_174672</name>
</gene>
<reference evidence="2" key="1">
    <citation type="submission" date="2019-08" db="EMBL/GenBank/DDBJ databases">
        <authorList>
            <person name="Kucharzyk K."/>
            <person name="Murdoch R.W."/>
            <person name="Higgins S."/>
            <person name="Loffler F."/>
        </authorList>
    </citation>
    <scope>NUCLEOTIDE SEQUENCE</scope>
</reference>
<feature type="region of interest" description="Disordered" evidence="1">
    <location>
        <begin position="1"/>
        <end position="52"/>
    </location>
</feature>
<organism evidence="2">
    <name type="scientific">bioreactor metagenome</name>
    <dbReference type="NCBI Taxonomy" id="1076179"/>
    <lineage>
        <taxon>unclassified sequences</taxon>
        <taxon>metagenomes</taxon>
        <taxon>ecological metagenomes</taxon>
    </lineage>
</organism>
<sequence>MAAGGVADAAGPRGICAGRPHHIDSEHSAGGSAEQSSAVGRRAPDGRRGIVHRRRGAVGAGFDRRIFPAADQWPLSGGVVACGVVAAENDPLQGVARDAHPEGADAGRLPVDFHRDGDAGYAVAQFRFAVGGD</sequence>